<dbReference type="PANTHER" id="PTHR43711:SF1">
    <property type="entry name" value="HISTIDINE KINASE 1"/>
    <property type="match status" value="1"/>
</dbReference>
<keyword evidence="6" id="KW-0902">Two-component regulatory system</keyword>
<keyword evidence="7" id="KW-1133">Transmembrane helix</keyword>
<evidence type="ECO:0000256" key="3">
    <source>
        <dbReference type="ARBA" id="ARBA00022553"/>
    </source>
</evidence>
<accession>A0A3B8WPU2</accession>
<sequence>MDIPTMTAEQIQQQQARGFQTLRFVPALEADYRKARSALIRQRARLASIAGLLLFLVYALVDLMTLPAELARLTAGIRLAITCPIIALVLWLAHRKTPNDLRFERLYVFAYIAGGLSVIAIILAARWHSYPLPYEGMILMLMFGYFAMGLPFVSASVASFVLVWAYLLAELWAGNPATATLTNLFFLMTANVIGMVGAWISEYRHRAHFLDRQLLDLLHQSARDESRRKTELITAASHDLRQPLNVIDLTLETLQPEREHSEVMNQLRDTVGQLRNLLGTVFDSARLNEGMIQPELQPVQLNHTLQELEDLLSDTLSRRDIRLDIAPAEPGLALTADPSLLLRVLQNLVINAADHSGGQRIQVNTVTTGNWARIRVCDDGRGLPESLHTQVFDPYIRAGASHQAGLGLGLTIVREFSRLMGGQCGTESSSGRGAVFWVALPIAVTTSPGPGPGSRIQSDCAPPVG</sequence>
<feature type="transmembrane region" description="Helical" evidence="7">
    <location>
        <begin position="73"/>
        <end position="94"/>
    </location>
</feature>
<evidence type="ECO:0000256" key="7">
    <source>
        <dbReference type="SAM" id="Phobius"/>
    </source>
</evidence>
<dbReference type="EC" id="2.7.13.3" evidence="2"/>
<evidence type="ECO:0000256" key="4">
    <source>
        <dbReference type="ARBA" id="ARBA00022679"/>
    </source>
</evidence>
<dbReference type="InterPro" id="IPR003661">
    <property type="entry name" value="HisK_dim/P_dom"/>
</dbReference>
<dbReference type="CDD" id="cd00082">
    <property type="entry name" value="HisKA"/>
    <property type="match status" value="1"/>
</dbReference>
<dbReference type="InterPro" id="IPR005467">
    <property type="entry name" value="His_kinase_dom"/>
</dbReference>
<proteinExistence type="predicted"/>
<feature type="transmembrane region" description="Helical" evidence="7">
    <location>
        <begin position="145"/>
        <end position="169"/>
    </location>
</feature>
<feature type="domain" description="Histidine kinase" evidence="8">
    <location>
        <begin position="235"/>
        <end position="444"/>
    </location>
</feature>
<feature type="transmembrane region" description="Helical" evidence="7">
    <location>
        <begin position="181"/>
        <end position="200"/>
    </location>
</feature>
<dbReference type="Pfam" id="PF02518">
    <property type="entry name" value="HATPase_c"/>
    <property type="match status" value="1"/>
</dbReference>
<protein>
    <recommendedName>
        <fullName evidence="2">histidine kinase</fullName>
        <ecNumber evidence="2">2.7.13.3</ecNumber>
    </recommendedName>
</protein>
<dbReference type="SMART" id="SM00388">
    <property type="entry name" value="HisKA"/>
    <property type="match status" value="1"/>
</dbReference>
<dbReference type="Proteomes" id="UP000261325">
    <property type="component" value="Unassembled WGS sequence"/>
</dbReference>
<dbReference type="Pfam" id="PF00512">
    <property type="entry name" value="HisKA"/>
    <property type="match status" value="1"/>
</dbReference>
<dbReference type="InterPro" id="IPR004358">
    <property type="entry name" value="Sig_transdc_His_kin-like_C"/>
</dbReference>
<evidence type="ECO:0000313" key="9">
    <source>
        <dbReference type="EMBL" id="HAC29962.1"/>
    </source>
</evidence>
<keyword evidence="3" id="KW-0597">Phosphoprotein</keyword>
<reference evidence="9 10" key="1">
    <citation type="journal article" date="2018" name="Nat. Biotechnol.">
        <title>A standardized bacterial taxonomy based on genome phylogeny substantially revises the tree of life.</title>
        <authorList>
            <person name="Parks D.H."/>
            <person name="Chuvochina M."/>
            <person name="Waite D.W."/>
            <person name="Rinke C."/>
            <person name="Skarshewski A."/>
            <person name="Chaumeil P.A."/>
            <person name="Hugenholtz P."/>
        </authorList>
    </citation>
    <scope>NUCLEOTIDE SEQUENCE [LARGE SCALE GENOMIC DNA]</scope>
    <source>
        <strain evidence="9">UBA9049</strain>
    </source>
</reference>
<dbReference type="PROSITE" id="PS50109">
    <property type="entry name" value="HIS_KIN"/>
    <property type="match status" value="1"/>
</dbReference>
<evidence type="ECO:0000259" key="8">
    <source>
        <dbReference type="PROSITE" id="PS50109"/>
    </source>
</evidence>
<gene>
    <name evidence="9" type="ORF">DCF82_19465</name>
</gene>
<dbReference type="InterPro" id="IPR003594">
    <property type="entry name" value="HATPase_dom"/>
</dbReference>
<feature type="transmembrane region" description="Helical" evidence="7">
    <location>
        <begin position="106"/>
        <end position="125"/>
    </location>
</feature>
<dbReference type="SUPFAM" id="SSF55874">
    <property type="entry name" value="ATPase domain of HSP90 chaperone/DNA topoisomerase II/histidine kinase"/>
    <property type="match status" value="1"/>
</dbReference>
<dbReference type="SUPFAM" id="SSF47384">
    <property type="entry name" value="Homodimeric domain of signal transducing histidine kinase"/>
    <property type="match status" value="1"/>
</dbReference>
<dbReference type="InterPro" id="IPR036097">
    <property type="entry name" value="HisK_dim/P_sf"/>
</dbReference>
<comment type="catalytic activity">
    <reaction evidence="1">
        <text>ATP + protein L-histidine = ADP + protein N-phospho-L-histidine.</text>
        <dbReference type="EC" id="2.7.13.3"/>
    </reaction>
</comment>
<dbReference type="EMBL" id="DLYI01000270">
    <property type="protein sequence ID" value="HAC29962.1"/>
    <property type="molecule type" value="Genomic_DNA"/>
</dbReference>
<organism evidence="9 10">
    <name type="scientific">Marinobacter nauticus</name>
    <name type="common">Marinobacter hydrocarbonoclasticus</name>
    <name type="synonym">Marinobacter aquaeolei</name>
    <dbReference type="NCBI Taxonomy" id="2743"/>
    <lineage>
        <taxon>Bacteria</taxon>
        <taxon>Pseudomonadati</taxon>
        <taxon>Pseudomonadota</taxon>
        <taxon>Gammaproteobacteria</taxon>
        <taxon>Pseudomonadales</taxon>
        <taxon>Marinobacteraceae</taxon>
        <taxon>Marinobacter</taxon>
    </lineage>
</organism>
<keyword evidence="4" id="KW-0808">Transferase</keyword>
<dbReference type="Gene3D" id="3.30.565.10">
    <property type="entry name" value="Histidine kinase-like ATPase, C-terminal domain"/>
    <property type="match status" value="1"/>
</dbReference>
<evidence type="ECO:0000256" key="2">
    <source>
        <dbReference type="ARBA" id="ARBA00012438"/>
    </source>
</evidence>
<dbReference type="Gene3D" id="1.10.287.130">
    <property type="match status" value="1"/>
</dbReference>
<comment type="caution">
    <text evidence="9">The sequence shown here is derived from an EMBL/GenBank/DDBJ whole genome shotgun (WGS) entry which is preliminary data.</text>
</comment>
<dbReference type="InterPro" id="IPR050736">
    <property type="entry name" value="Sensor_HK_Regulatory"/>
</dbReference>
<evidence type="ECO:0000256" key="1">
    <source>
        <dbReference type="ARBA" id="ARBA00000085"/>
    </source>
</evidence>
<evidence type="ECO:0000313" key="10">
    <source>
        <dbReference type="Proteomes" id="UP000261325"/>
    </source>
</evidence>
<evidence type="ECO:0000256" key="6">
    <source>
        <dbReference type="ARBA" id="ARBA00023012"/>
    </source>
</evidence>
<keyword evidence="7" id="KW-0812">Transmembrane</keyword>
<name>A0A3B8WPU2_MARNT</name>
<dbReference type="PRINTS" id="PR00344">
    <property type="entry name" value="BCTRLSENSOR"/>
</dbReference>
<dbReference type="InterPro" id="IPR036890">
    <property type="entry name" value="HATPase_C_sf"/>
</dbReference>
<dbReference type="GO" id="GO:0000155">
    <property type="term" value="F:phosphorelay sensor kinase activity"/>
    <property type="evidence" value="ECO:0007669"/>
    <property type="project" value="InterPro"/>
</dbReference>
<feature type="transmembrane region" description="Helical" evidence="7">
    <location>
        <begin position="44"/>
        <end position="61"/>
    </location>
</feature>
<evidence type="ECO:0000256" key="5">
    <source>
        <dbReference type="ARBA" id="ARBA00022777"/>
    </source>
</evidence>
<keyword evidence="7" id="KW-0472">Membrane</keyword>
<keyword evidence="5 9" id="KW-0418">Kinase</keyword>
<dbReference type="SMART" id="SM00387">
    <property type="entry name" value="HATPase_c"/>
    <property type="match status" value="1"/>
</dbReference>
<dbReference type="AlphaFoldDB" id="A0A3B8WPU2"/>
<dbReference type="PANTHER" id="PTHR43711">
    <property type="entry name" value="TWO-COMPONENT HISTIDINE KINASE"/>
    <property type="match status" value="1"/>
</dbReference>